<gene>
    <name evidence="10" type="primary">rsgA</name>
    <name evidence="14" type="ORF">PSTEL_15840</name>
</gene>
<dbReference type="Pfam" id="PF03193">
    <property type="entry name" value="RsgA_GTPase"/>
    <property type="match status" value="1"/>
</dbReference>
<dbReference type="InterPro" id="IPR030378">
    <property type="entry name" value="G_CP_dom"/>
</dbReference>
<evidence type="ECO:0000256" key="8">
    <source>
        <dbReference type="ARBA" id="ARBA00022884"/>
    </source>
</evidence>
<evidence type="ECO:0000256" key="7">
    <source>
        <dbReference type="ARBA" id="ARBA00022833"/>
    </source>
</evidence>
<evidence type="ECO:0000259" key="13">
    <source>
        <dbReference type="PROSITE" id="PS51721"/>
    </source>
</evidence>
<keyword evidence="1 10" id="KW-0963">Cytoplasm</keyword>
<dbReference type="AlphaFoldDB" id="A0A089LS14"/>
<dbReference type="Gene3D" id="3.40.50.300">
    <property type="entry name" value="P-loop containing nucleotide triphosphate hydrolases"/>
    <property type="match status" value="1"/>
</dbReference>
<dbReference type="Proteomes" id="UP000029507">
    <property type="component" value="Chromosome"/>
</dbReference>
<dbReference type="Gene3D" id="1.10.40.50">
    <property type="entry name" value="Probable gtpase engc, domain 3"/>
    <property type="match status" value="1"/>
</dbReference>
<feature type="region of interest" description="Disordered" evidence="11">
    <location>
        <begin position="323"/>
        <end position="362"/>
    </location>
</feature>
<feature type="binding site" evidence="10">
    <location>
        <position position="283"/>
    </location>
    <ligand>
        <name>Zn(2+)</name>
        <dbReference type="ChEBI" id="CHEBI:29105"/>
    </ligand>
</feature>
<dbReference type="GO" id="GO:0005737">
    <property type="term" value="C:cytoplasm"/>
    <property type="evidence" value="ECO:0007669"/>
    <property type="project" value="UniProtKB-SubCell"/>
</dbReference>
<dbReference type="STRING" id="169760.PSTEL_15840"/>
<protein>
    <recommendedName>
        <fullName evidence="10">Small ribosomal subunit biogenesis GTPase RsgA</fullName>
        <ecNumber evidence="10">3.6.1.-</ecNumber>
    </recommendedName>
</protein>
<keyword evidence="15" id="KW-1185">Reference proteome</keyword>
<dbReference type="InterPro" id="IPR004881">
    <property type="entry name" value="Ribosome_biogen_GTPase_RsgA"/>
</dbReference>
<dbReference type="GO" id="GO:0005525">
    <property type="term" value="F:GTP binding"/>
    <property type="evidence" value="ECO:0007669"/>
    <property type="project" value="UniProtKB-UniRule"/>
</dbReference>
<feature type="binding site" evidence="10">
    <location>
        <position position="290"/>
    </location>
    <ligand>
        <name>Zn(2+)</name>
        <dbReference type="ChEBI" id="CHEBI:29105"/>
    </ligand>
</feature>
<evidence type="ECO:0000256" key="11">
    <source>
        <dbReference type="SAM" id="MobiDB-lite"/>
    </source>
</evidence>
<evidence type="ECO:0000259" key="12">
    <source>
        <dbReference type="PROSITE" id="PS50936"/>
    </source>
</evidence>
<comment type="similarity">
    <text evidence="10">Belongs to the TRAFAC class YlqF/YawG GTPase family. RsgA subfamily.</text>
</comment>
<dbReference type="GO" id="GO:0019843">
    <property type="term" value="F:rRNA binding"/>
    <property type="evidence" value="ECO:0007669"/>
    <property type="project" value="UniProtKB-KW"/>
</dbReference>
<dbReference type="CDD" id="cd01854">
    <property type="entry name" value="YjeQ_EngC"/>
    <property type="match status" value="1"/>
</dbReference>
<sequence>MTLEQYGWNEDWNQLWNRNGDRTEGTMPARIVGDFGSRYRVVTEEGEGWGELSGKLRHSLETFGDYPAIGDWTEVRKSEAGPYILQRVLERRSQISRKAAGSQPREQIVAANVDTLFLVSALNDDYNIRRMERYLIMAWNSGASPVIVLTKADLCDDPESRLREMELAAPGVPVLAVSAVKDRGRAKLMPYIGEGRTATLTGSSGCGKSTLVNWLSGEEVQLTGAVREDDSRGRHTTTRRELFVLPDGGIIIDTPGMRELQLWEDEGGLDLAFADIAQLSAGCRFADCRHEREEGCAVREAVESGELAEKRLRSYHKTQRELQFQATKESRLKRKGAAAAAAGTKGSGSRARKYDWRAEMDE</sequence>
<dbReference type="PROSITE" id="PS50936">
    <property type="entry name" value="ENGC_GTPASE"/>
    <property type="match status" value="1"/>
</dbReference>
<dbReference type="EMBL" id="CP009286">
    <property type="protein sequence ID" value="AIQ64341.1"/>
    <property type="molecule type" value="Genomic_DNA"/>
</dbReference>
<organism evidence="14 15">
    <name type="scientific">Paenibacillus stellifer</name>
    <dbReference type="NCBI Taxonomy" id="169760"/>
    <lineage>
        <taxon>Bacteria</taxon>
        <taxon>Bacillati</taxon>
        <taxon>Bacillota</taxon>
        <taxon>Bacilli</taxon>
        <taxon>Bacillales</taxon>
        <taxon>Paenibacillaceae</taxon>
        <taxon>Paenibacillus</taxon>
    </lineage>
</organism>
<feature type="compositionally biased region" description="Basic and acidic residues" evidence="11">
    <location>
        <begin position="352"/>
        <end position="362"/>
    </location>
</feature>
<dbReference type="NCBIfam" id="TIGR00157">
    <property type="entry name" value="ribosome small subunit-dependent GTPase A"/>
    <property type="match status" value="1"/>
</dbReference>
<comment type="subcellular location">
    <subcellularLocation>
        <location evidence="10">Cytoplasm</location>
    </subcellularLocation>
</comment>
<feature type="domain" description="EngC GTPase" evidence="12">
    <location>
        <begin position="111"/>
        <end position="258"/>
    </location>
</feature>
<keyword evidence="3 10" id="KW-0479">Metal-binding</keyword>
<evidence type="ECO:0000256" key="6">
    <source>
        <dbReference type="ARBA" id="ARBA00022801"/>
    </source>
</evidence>
<evidence type="ECO:0000256" key="5">
    <source>
        <dbReference type="ARBA" id="ARBA00022741"/>
    </source>
</evidence>
<dbReference type="InterPro" id="IPR010914">
    <property type="entry name" value="RsgA_GTPase_dom"/>
</dbReference>
<feature type="compositionally biased region" description="Low complexity" evidence="11">
    <location>
        <begin position="337"/>
        <end position="349"/>
    </location>
</feature>
<feature type="binding site" evidence="10">
    <location>
        <position position="296"/>
    </location>
    <ligand>
        <name>Zn(2+)</name>
        <dbReference type="ChEBI" id="CHEBI:29105"/>
    </ligand>
</feature>
<dbReference type="HOGENOM" id="CLU_033617_0_1_9"/>
<evidence type="ECO:0000256" key="2">
    <source>
        <dbReference type="ARBA" id="ARBA00022517"/>
    </source>
</evidence>
<reference evidence="14 15" key="1">
    <citation type="submission" date="2014-08" db="EMBL/GenBank/DDBJ databases">
        <title>Comparative genomics of the Paenibacillus odorifer group.</title>
        <authorList>
            <person name="den Bakker H.C."/>
            <person name="Tsai Y.-C."/>
            <person name="Martin N."/>
            <person name="Korlach J."/>
            <person name="Wiedmann M."/>
        </authorList>
    </citation>
    <scope>NUCLEOTIDE SEQUENCE [LARGE SCALE GENOMIC DNA]</scope>
    <source>
        <strain evidence="14 15">DSM 14472</strain>
    </source>
</reference>
<feature type="binding site" evidence="10">
    <location>
        <begin position="150"/>
        <end position="153"/>
    </location>
    <ligand>
        <name>GTP</name>
        <dbReference type="ChEBI" id="CHEBI:37565"/>
    </ligand>
</feature>
<comment type="cofactor">
    <cofactor evidence="10">
        <name>Zn(2+)</name>
        <dbReference type="ChEBI" id="CHEBI:29105"/>
    </cofactor>
    <text evidence="10">Binds 1 zinc ion per subunit.</text>
</comment>
<evidence type="ECO:0000256" key="9">
    <source>
        <dbReference type="ARBA" id="ARBA00023134"/>
    </source>
</evidence>
<keyword evidence="6 10" id="KW-0378">Hydrolase</keyword>
<dbReference type="PANTHER" id="PTHR32120:SF10">
    <property type="entry name" value="SMALL RIBOSOMAL SUBUNIT BIOGENESIS GTPASE RSGA"/>
    <property type="match status" value="1"/>
</dbReference>
<feature type="binding site" evidence="10">
    <location>
        <begin position="202"/>
        <end position="210"/>
    </location>
    <ligand>
        <name>GTP</name>
        <dbReference type="ChEBI" id="CHEBI:37565"/>
    </ligand>
</feature>
<keyword evidence="4 10" id="KW-0699">rRNA-binding</keyword>
<evidence type="ECO:0000256" key="4">
    <source>
        <dbReference type="ARBA" id="ARBA00022730"/>
    </source>
</evidence>
<keyword evidence="5 10" id="KW-0547">Nucleotide-binding</keyword>
<feature type="binding site" evidence="10">
    <location>
        <position position="288"/>
    </location>
    <ligand>
        <name>Zn(2+)</name>
        <dbReference type="ChEBI" id="CHEBI:29105"/>
    </ligand>
</feature>
<dbReference type="KEGG" id="pste:PSTEL_15840"/>
<accession>A0A089LS14</accession>
<dbReference type="RefSeq" id="WP_038696541.1">
    <property type="nucleotide sequence ID" value="NZ_CP009286.1"/>
</dbReference>
<comment type="function">
    <text evidence="10">One of several proteins that assist in the late maturation steps of the functional core of the 30S ribosomal subunit. Helps release RbfA from mature subunits. May play a role in the assembly of ribosomal proteins into the subunit. Circularly permuted GTPase that catalyzes slow GTP hydrolysis, GTPase activity is stimulated by the 30S ribosomal subunit.</text>
</comment>
<dbReference type="PROSITE" id="PS51721">
    <property type="entry name" value="G_CP"/>
    <property type="match status" value="1"/>
</dbReference>
<keyword evidence="8 10" id="KW-0694">RNA-binding</keyword>
<dbReference type="EC" id="3.6.1.-" evidence="10"/>
<keyword evidence="7 10" id="KW-0862">Zinc</keyword>
<name>A0A089LS14_9BACL</name>
<evidence type="ECO:0000313" key="15">
    <source>
        <dbReference type="Proteomes" id="UP000029507"/>
    </source>
</evidence>
<dbReference type="HAMAP" id="MF_01820">
    <property type="entry name" value="GTPase_RsgA"/>
    <property type="match status" value="1"/>
</dbReference>
<dbReference type="GO" id="GO:0046872">
    <property type="term" value="F:metal ion binding"/>
    <property type="evidence" value="ECO:0007669"/>
    <property type="project" value="UniProtKB-KW"/>
</dbReference>
<dbReference type="PANTHER" id="PTHR32120">
    <property type="entry name" value="SMALL RIBOSOMAL SUBUNIT BIOGENESIS GTPASE RSGA"/>
    <property type="match status" value="1"/>
</dbReference>
<dbReference type="GO" id="GO:0042274">
    <property type="term" value="P:ribosomal small subunit biogenesis"/>
    <property type="evidence" value="ECO:0007669"/>
    <property type="project" value="UniProtKB-UniRule"/>
</dbReference>
<evidence type="ECO:0000256" key="10">
    <source>
        <dbReference type="HAMAP-Rule" id="MF_01820"/>
    </source>
</evidence>
<evidence type="ECO:0000256" key="3">
    <source>
        <dbReference type="ARBA" id="ARBA00022723"/>
    </source>
</evidence>
<dbReference type="OrthoDB" id="9809485at2"/>
<feature type="domain" description="CP-type G" evidence="13">
    <location>
        <begin position="105"/>
        <end position="260"/>
    </location>
</feature>
<evidence type="ECO:0000313" key="14">
    <source>
        <dbReference type="EMBL" id="AIQ64341.1"/>
    </source>
</evidence>
<proteinExistence type="inferred from homology"/>
<comment type="subunit">
    <text evidence="10">Monomer. Associates with 30S ribosomal subunit, binds 16S rRNA.</text>
</comment>
<dbReference type="GO" id="GO:0003924">
    <property type="term" value="F:GTPase activity"/>
    <property type="evidence" value="ECO:0007669"/>
    <property type="project" value="UniProtKB-UniRule"/>
</dbReference>
<keyword evidence="2 10" id="KW-0690">Ribosome biogenesis</keyword>
<dbReference type="SUPFAM" id="SSF52540">
    <property type="entry name" value="P-loop containing nucleoside triphosphate hydrolases"/>
    <property type="match status" value="1"/>
</dbReference>
<keyword evidence="9 10" id="KW-0342">GTP-binding</keyword>
<dbReference type="InterPro" id="IPR027417">
    <property type="entry name" value="P-loop_NTPase"/>
</dbReference>
<evidence type="ECO:0000256" key="1">
    <source>
        <dbReference type="ARBA" id="ARBA00022490"/>
    </source>
</evidence>